<gene>
    <name evidence="2" type="ORF">RhiirA1_452580</name>
    <name evidence="1" type="ORF">RhiirA5_426699</name>
</gene>
<organism evidence="2 3">
    <name type="scientific">Rhizophagus irregularis</name>
    <dbReference type="NCBI Taxonomy" id="588596"/>
    <lineage>
        <taxon>Eukaryota</taxon>
        <taxon>Fungi</taxon>
        <taxon>Fungi incertae sedis</taxon>
        <taxon>Mucoromycota</taxon>
        <taxon>Glomeromycotina</taxon>
        <taxon>Glomeromycetes</taxon>
        <taxon>Glomerales</taxon>
        <taxon>Glomeraceae</taxon>
        <taxon>Rhizophagus</taxon>
    </lineage>
</organism>
<dbReference type="AlphaFoldDB" id="A0A2N0S9I3"/>
<reference evidence="1 4" key="2">
    <citation type="submission" date="2017-09" db="EMBL/GenBank/DDBJ databases">
        <title>Extensive intraspecific genome diversity in a model arbuscular mycorrhizal fungus.</title>
        <authorList>
            <person name="Chen E.C."/>
            <person name="Morin E."/>
            <person name="Beaudet D."/>
            <person name="Noel J."/>
            <person name="Ndikumana S."/>
            <person name="Charron P."/>
            <person name="St-Onge C."/>
            <person name="Giorgi J."/>
            <person name="Grigoriev I.V."/>
            <person name="Roux C."/>
            <person name="Martin F.M."/>
            <person name="Corradi N."/>
        </authorList>
    </citation>
    <scope>NUCLEOTIDE SEQUENCE [LARGE SCALE GENOMIC DNA]</scope>
    <source>
        <strain evidence="1 4">A5</strain>
    </source>
</reference>
<dbReference type="Proteomes" id="UP000232722">
    <property type="component" value="Unassembled WGS sequence"/>
</dbReference>
<sequence>MSSKNYGQKTCETPQIPKFCSDCEEMSDSVKLFSSKVNKIEENTIYQKFSLENLHKLVTFTTQYWNNNNEYSSSIKNIDNESNDKCSLTIFTIYNGKSD</sequence>
<dbReference type="Proteomes" id="UP000232688">
    <property type="component" value="Unassembled WGS sequence"/>
</dbReference>
<evidence type="ECO:0000313" key="1">
    <source>
        <dbReference type="EMBL" id="PKC01437.1"/>
    </source>
</evidence>
<dbReference type="VEuPathDB" id="FungiDB:RhiirFUN_025446"/>
<dbReference type="EMBL" id="LLXJ01001606">
    <property type="protein sequence ID" value="PKC01437.1"/>
    <property type="molecule type" value="Genomic_DNA"/>
</dbReference>
<accession>A0A2N0S9I3</accession>
<dbReference type="EMBL" id="LLXH01000134">
    <property type="protein sequence ID" value="PKC72224.1"/>
    <property type="molecule type" value="Genomic_DNA"/>
</dbReference>
<evidence type="ECO:0000313" key="2">
    <source>
        <dbReference type="EMBL" id="PKC72224.1"/>
    </source>
</evidence>
<evidence type="ECO:0000313" key="4">
    <source>
        <dbReference type="Proteomes" id="UP000232722"/>
    </source>
</evidence>
<comment type="caution">
    <text evidence="2">The sequence shown here is derived from an EMBL/GenBank/DDBJ whole genome shotgun (WGS) entry which is preliminary data.</text>
</comment>
<protein>
    <submittedName>
        <fullName evidence="2">Uncharacterized protein</fullName>
    </submittedName>
</protein>
<reference evidence="2 3" key="3">
    <citation type="submission" date="2017-10" db="EMBL/GenBank/DDBJ databases">
        <title>Extensive intraspecific genome diversity in a model arbuscular mycorrhizal fungus.</title>
        <authorList>
            <person name="Chen E.C.H."/>
            <person name="Morin E."/>
            <person name="Baudet D."/>
            <person name="Noel J."/>
            <person name="Ndikumana S."/>
            <person name="Charron P."/>
            <person name="St-Onge C."/>
            <person name="Giorgi J."/>
            <person name="Grigoriev I.V."/>
            <person name="Roux C."/>
            <person name="Martin F.M."/>
            <person name="Corradi N."/>
        </authorList>
    </citation>
    <scope>NUCLEOTIDE SEQUENCE [LARGE SCALE GENOMIC DNA]</scope>
    <source>
        <strain evidence="2 3">A1</strain>
    </source>
</reference>
<name>A0A2N0S9I3_9GLOM</name>
<reference evidence="2 3" key="4">
    <citation type="submission" date="2017-10" db="EMBL/GenBank/DDBJ databases">
        <title>Genome analyses suggest a sexual origin of heterokaryosis in a supposedly ancient asexual fungus.</title>
        <authorList>
            <person name="Corradi N."/>
            <person name="Sedzielewska K."/>
            <person name="Noel J."/>
            <person name="Charron P."/>
            <person name="Farinelli L."/>
            <person name="Marton T."/>
            <person name="Kruger M."/>
            <person name="Pelin A."/>
            <person name="Brachmann A."/>
            <person name="Corradi N."/>
        </authorList>
    </citation>
    <scope>NUCLEOTIDE SEQUENCE [LARGE SCALE GENOMIC DNA]</scope>
    <source>
        <strain evidence="2 3">A1</strain>
    </source>
</reference>
<dbReference type="VEuPathDB" id="FungiDB:RhiirA1_452580"/>
<proteinExistence type="predicted"/>
<reference evidence="1 4" key="1">
    <citation type="submission" date="2016-04" db="EMBL/GenBank/DDBJ databases">
        <title>Genome analyses suggest a sexual origin of heterokaryosis in a supposedly ancient asexual fungus.</title>
        <authorList>
            <person name="Ropars J."/>
            <person name="Sedzielewska K."/>
            <person name="Noel J."/>
            <person name="Charron P."/>
            <person name="Farinelli L."/>
            <person name="Marton T."/>
            <person name="Kruger M."/>
            <person name="Pelin A."/>
            <person name="Brachmann A."/>
            <person name="Corradi N."/>
        </authorList>
    </citation>
    <scope>NUCLEOTIDE SEQUENCE [LARGE SCALE GENOMIC DNA]</scope>
    <source>
        <strain evidence="1 4">A5</strain>
    </source>
</reference>
<evidence type="ECO:0000313" key="3">
    <source>
        <dbReference type="Proteomes" id="UP000232688"/>
    </source>
</evidence>